<feature type="region of interest" description="Disordered" evidence="1">
    <location>
        <begin position="102"/>
        <end position="127"/>
    </location>
</feature>
<accession>A0A3S5BT99</accession>
<keyword evidence="3" id="KW-1185">Reference proteome</keyword>
<dbReference type="EMBL" id="CAAALY010032217">
    <property type="protein sequence ID" value="VEL17346.1"/>
    <property type="molecule type" value="Genomic_DNA"/>
</dbReference>
<feature type="non-terminal residue" evidence="2">
    <location>
        <position position="1"/>
    </location>
</feature>
<dbReference type="Proteomes" id="UP000784294">
    <property type="component" value="Unassembled WGS sequence"/>
</dbReference>
<comment type="caution">
    <text evidence="2">The sequence shown here is derived from an EMBL/GenBank/DDBJ whole genome shotgun (WGS) entry which is preliminary data.</text>
</comment>
<feature type="region of interest" description="Disordered" evidence="1">
    <location>
        <begin position="24"/>
        <end position="56"/>
    </location>
</feature>
<evidence type="ECO:0000313" key="2">
    <source>
        <dbReference type="EMBL" id="VEL17346.1"/>
    </source>
</evidence>
<proteinExistence type="predicted"/>
<organism evidence="2 3">
    <name type="scientific">Protopolystoma xenopodis</name>
    <dbReference type="NCBI Taxonomy" id="117903"/>
    <lineage>
        <taxon>Eukaryota</taxon>
        <taxon>Metazoa</taxon>
        <taxon>Spiralia</taxon>
        <taxon>Lophotrochozoa</taxon>
        <taxon>Platyhelminthes</taxon>
        <taxon>Monogenea</taxon>
        <taxon>Polyopisthocotylea</taxon>
        <taxon>Polystomatidea</taxon>
        <taxon>Polystomatidae</taxon>
        <taxon>Protopolystoma</taxon>
    </lineage>
</organism>
<evidence type="ECO:0000256" key="1">
    <source>
        <dbReference type="SAM" id="MobiDB-lite"/>
    </source>
</evidence>
<protein>
    <submittedName>
        <fullName evidence="2">Uncharacterized protein</fullName>
    </submittedName>
</protein>
<name>A0A3S5BT99_9PLAT</name>
<gene>
    <name evidence="2" type="ORF">PXEA_LOCUS10786</name>
</gene>
<feature type="compositionally biased region" description="Polar residues" evidence="1">
    <location>
        <begin position="45"/>
        <end position="56"/>
    </location>
</feature>
<dbReference type="AlphaFoldDB" id="A0A3S5BT99"/>
<evidence type="ECO:0000313" key="3">
    <source>
        <dbReference type="Proteomes" id="UP000784294"/>
    </source>
</evidence>
<reference evidence="2" key="1">
    <citation type="submission" date="2018-11" db="EMBL/GenBank/DDBJ databases">
        <authorList>
            <consortium name="Pathogen Informatics"/>
        </authorList>
    </citation>
    <scope>NUCLEOTIDE SEQUENCE</scope>
</reference>
<sequence length="127" mass="13234">SAADGALEHQGSLIRVTSTTHSIDSNSTFLDKSTLLPDSIHSPESDSAGSNAENLTQSAFNSIDTGVVSNTGTGLSATTLSELDTWSLSRDLDAKPCISTEYEADKASVSSRENQPLPGNKEFTGGN</sequence>